<dbReference type="EMBL" id="CAJVPS010002810">
    <property type="protein sequence ID" value="CAG8576889.1"/>
    <property type="molecule type" value="Genomic_DNA"/>
</dbReference>
<organism evidence="3 4">
    <name type="scientific">Ambispora leptoticha</name>
    <dbReference type="NCBI Taxonomy" id="144679"/>
    <lineage>
        <taxon>Eukaryota</taxon>
        <taxon>Fungi</taxon>
        <taxon>Fungi incertae sedis</taxon>
        <taxon>Mucoromycota</taxon>
        <taxon>Glomeromycotina</taxon>
        <taxon>Glomeromycetes</taxon>
        <taxon>Archaeosporales</taxon>
        <taxon>Ambisporaceae</taxon>
        <taxon>Ambispora</taxon>
    </lineage>
</organism>
<dbReference type="Gene3D" id="1.10.10.60">
    <property type="entry name" value="Homeodomain-like"/>
    <property type="match status" value="1"/>
</dbReference>
<dbReference type="AlphaFoldDB" id="A0A9N9G0W2"/>
<feature type="compositionally biased region" description="Polar residues" evidence="1">
    <location>
        <begin position="215"/>
        <end position="227"/>
    </location>
</feature>
<name>A0A9N9G0W2_9GLOM</name>
<feature type="region of interest" description="Disordered" evidence="1">
    <location>
        <begin position="105"/>
        <end position="267"/>
    </location>
</feature>
<sequence>MVEWTDTQIRILIDERRNRNEEYHNFGRNRIGFWNSIATIINQEHNTSFNGHQCKEKFMNLVRDYNLMCDYMAGNRRARRSRTGAQYFNEFRTHFWERPEDDFDRIRNMNSSNRRQRRIGGNNTPAPSIGEVEHELDQTLPGNRRSRRTSVDSRSRRRSRRRSASPPPPRDTINTNTNNPGVENPEQNIGHSGSIETSSLQPPPPPYEATDEARNNSSETNQRQVASNREVVVSGIPLSQNDSDVSMHDVRDSQTFSNMESINEEVG</sequence>
<proteinExistence type="predicted"/>
<accession>A0A9N9G0W2</accession>
<protein>
    <submittedName>
        <fullName evidence="3">162_t:CDS:1</fullName>
    </submittedName>
</protein>
<feature type="domain" description="Myb/SANT-like DNA-binding" evidence="2">
    <location>
        <begin position="3"/>
        <end position="91"/>
    </location>
</feature>
<keyword evidence="4" id="KW-1185">Reference proteome</keyword>
<evidence type="ECO:0000313" key="3">
    <source>
        <dbReference type="EMBL" id="CAG8576889.1"/>
    </source>
</evidence>
<dbReference type="InterPro" id="IPR044822">
    <property type="entry name" value="Myb_DNA-bind_4"/>
</dbReference>
<comment type="caution">
    <text evidence="3">The sequence shown here is derived from an EMBL/GenBank/DDBJ whole genome shotgun (WGS) entry which is preliminary data.</text>
</comment>
<gene>
    <name evidence="3" type="ORF">ALEPTO_LOCUS7074</name>
</gene>
<dbReference type="Pfam" id="PF13837">
    <property type="entry name" value="Myb_DNA-bind_4"/>
    <property type="match status" value="1"/>
</dbReference>
<dbReference type="Proteomes" id="UP000789508">
    <property type="component" value="Unassembled WGS sequence"/>
</dbReference>
<evidence type="ECO:0000259" key="2">
    <source>
        <dbReference type="Pfam" id="PF13837"/>
    </source>
</evidence>
<evidence type="ECO:0000313" key="4">
    <source>
        <dbReference type="Proteomes" id="UP000789508"/>
    </source>
</evidence>
<dbReference type="OrthoDB" id="2444089at2759"/>
<feature type="compositionally biased region" description="Polar residues" evidence="1">
    <location>
        <begin position="172"/>
        <end position="200"/>
    </location>
</feature>
<reference evidence="3" key="1">
    <citation type="submission" date="2021-06" db="EMBL/GenBank/DDBJ databases">
        <authorList>
            <person name="Kallberg Y."/>
            <person name="Tangrot J."/>
            <person name="Rosling A."/>
        </authorList>
    </citation>
    <scope>NUCLEOTIDE SEQUENCE</scope>
    <source>
        <strain evidence="3">FL130A</strain>
    </source>
</reference>
<evidence type="ECO:0000256" key="1">
    <source>
        <dbReference type="SAM" id="MobiDB-lite"/>
    </source>
</evidence>